<dbReference type="GO" id="GO:0022857">
    <property type="term" value="F:transmembrane transporter activity"/>
    <property type="evidence" value="ECO:0007669"/>
    <property type="project" value="InterPro"/>
</dbReference>
<feature type="transmembrane region" description="Helical" evidence="6">
    <location>
        <begin position="410"/>
        <end position="432"/>
    </location>
</feature>
<dbReference type="PROSITE" id="PS50850">
    <property type="entry name" value="MFS"/>
    <property type="match status" value="1"/>
</dbReference>
<evidence type="ECO:0000259" key="7">
    <source>
        <dbReference type="PROSITE" id="PS50850"/>
    </source>
</evidence>
<feature type="transmembrane region" description="Helical" evidence="6">
    <location>
        <begin position="67"/>
        <end position="84"/>
    </location>
</feature>
<feature type="transmembrane region" description="Helical" evidence="6">
    <location>
        <begin position="91"/>
        <end position="111"/>
    </location>
</feature>
<dbReference type="PRINTS" id="PR01035">
    <property type="entry name" value="TCRTETA"/>
</dbReference>
<sequence>MATSETKMTPMPYSMRLTILAVIVSEHTLLFMIPTFVAYMMQGFLEKEYTADELKSQISYHSGRMEGINGMASFVGCLLWGVVSDKIGRKYGMIIVLSGMIVASLGFGLAPSFEVALFWRCIAGLMAGVVPISKALVQDVSDSTNVAILYSYLGAGYGVGSILGPLIGGTLAHPEKYSDSLKGTFLEEYPYFLPQFIHSCIALTAMLMIIINVPYKKPTPPKKSANIFDLRHNYNYLISLAVFMLIVVVQFGYRISMALWVKVDSKDEGLGWTTEDKAGYMNSASGVLVTAYHLGLVPVFAKKFGIIKSCILFIIQLLPVVLLISFTYMLDTISMWTLLIIFNALSIVGSTAFISFISMAVANSVDPAIVGAVMGVTQSVIAFIRGVTIASFGALFGWSQTWDMFFPFDVHFSFLMVAVVLLLNWFVIKMWLDPSVEKRFVAKPEEIPMLEKKQDE</sequence>
<evidence type="ECO:0000256" key="4">
    <source>
        <dbReference type="ARBA" id="ARBA00022989"/>
    </source>
</evidence>
<dbReference type="OrthoDB" id="423452at2759"/>
<dbReference type="GO" id="GO:0016020">
    <property type="term" value="C:membrane"/>
    <property type="evidence" value="ECO:0007669"/>
    <property type="project" value="UniProtKB-SubCell"/>
</dbReference>
<feature type="transmembrane region" description="Helical" evidence="6">
    <location>
        <begin position="236"/>
        <end position="260"/>
    </location>
</feature>
<dbReference type="InterPro" id="IPR020846">
    <property type="entry name" value="MFS_dom"/>
</dbReference>
<evidence type="ECO:0000256" key="3">
    <source>
        <dbReference type="ARBA" id="ARBA00022692"/>
    </source>
</evidence>
<dbReference type="SUPFAM" id="SSF103473">
    <property type="entry name" value="MFS general substrate transporter"/>
    <property type="match status" value="1"/>
</dbReference>
<evidence type="ECO:0000256" key="1">
    <source>
        <dbReference type="ARBA" id="ARBA00004141"/>
    </source>
</evidence>
<gene>
    <name evidence="8" type="ORF">SteCoe_11150</name>
</gene>
<evidence type="ECO:0000256" key="5">
    <source>
        <dbReference type="ARBA" id="ARBA00023136"/>
    </source>
</evidence>
<dbReference type="Proteomes" id="UP000187209">
    <property type="component" value="Unassembled WGS sequence"/>
</dbReference>
<dbReference type="InterPro" id="IPR001958">
    <property type="entry name" value="Tet-R_TetA/multi-R_MdtG-like"/>
</dbReference>
<accession>A0A1R2CDR7</accession>
<keyword evidence="4 6" id="KW-1133">Transmembrane helix</keyword>
<reference evidence="8 9" key="1">
    <citation type="submission" date="2016-11" db="EMBL/GenBank/DDBJ databases">
        <title>The macronuclear genome of Stentor coeruleus: a giant cell with tiny introns.</title>
        <authorList>
            <person name="Slabodnick M."/>
            <person name="Ruby J.G."/>
            <person name="Reiff S.B."/>
            <person name="Swart E.C."/>
            <person name="Gosai S."/>
            <person name="Prabakaran S."/>
            <person name="Witkowska E."/>
            <person name="Larue G.E."/>
            <person name="Fisher S."/>
            <person name="Freeman R.M."/>
            <person name="Gunawardena J."/>
            <person name="Chu W."/>
            <person name="Stover N.A."/>
            <person name="Gregory B.D."/>
            <person name="Nowacki M."/>
            <person name="Derisi J."/>
            <person name="Roy S.W."/>
            <person name="Marshall W.F."/>
            <person name="Sood P."/>
        </authorList>
    </citation>
    <scope>NUCLEOTIDE SEQUENCE [LARGE SCALE GENOMIC DNA]</scope>
    <source>
        <strain evidence="8">WM001</strain>
    </source>
</reference>
<dbReference type="EMBL" id="MPUH01000184">
    <property type="protein sequence ID" value="OMJ87151.1"/>
    <property type="molecule type" value="Genomic_DNA"/>
</dbReference>
<dbReference type="InterPro" id="IPR011701">
    <property type="entry name" value="MFS"/>
</dbReference>
<evidence type="ECO:0000313" key="8">
    <source>
        <dbReference type="EMBL" id="OMJ87151.1"/>
    </source>
</evidence>
<feature type="transmembrane region" description="Helical" evidence="6">
    <location>
        <begin position="17"/>
        <end position="41"/>
    </location>
</feature>
<feature type="transmembrane region" description="Helical" evidence="6">
    <location>
        <begin position="280"/>
        <end position="301"/>
    </location>
</feature>
<dbReference type="PANTHER" id="PTHR23504">
    <property type="entry name" value="MAJOR FACILITATOR SUPERFAMILY DOMAIN-CONTAINING PROTEIN 10"/>
    <property type="match status" value="1"/>
</dbReference>
<organism evidence="8 9">
    <name type="scientific">Stentor coeruleus</name>
    <dbReference type="NCBI Taxonomy" id="5963"/>
    <lineage>
        <taxon>Eukaryota</taxon>
        <taxon>Sar</taxon>
        <taxon>Alveolata</taxon>
        <taxon>Ciliophora</taxon>
        <taxon>Postciliodesmatophora</taxon>
        <taxon>Heterotrichea</taxon>
        <taxon>Heterotrichida</taxon>
        <taxon>Stentoridae</taxon>
        <taxon>Stentor</taxon>
    </lineage>
</organism>
<feature type="transmembrane region" description="Helical" evidence="6">
    <location>
        <begin position="369"/>
        <end position="398"/>
    </location>
</feature>
<dbReference type="AlphaFoldDB" id="A0A1R2CDR7"/>
<feature type="transmembrane region" description="Helical" evidence="6">
    <location>
        <begin position="192"/>
        <end position="215"/>
    </location>
</feature>
<feature type="transmembrane region" description="Helical" evidence="6">
    <location>
        <begin position="117"/>
        <end position="137"/>
    </location>
</feature>
<dbReference type="InterPro" id="IPR036259">
    <property type="entry name" value="MFS_trans_sf"/>
</dbReference>
<evidence type="ECO:0000256" key="2">
    <source>
        <dbReference type="ARBA" id="ARBA00022448"/>
    </source>
</evidence>
<feature type="domain" description="Major facilitator superfamily (MFS) profile" evidence="7">
    <location>
        <begin position="20"/>
        <end position="436"/>
    </location>
</feature>
<feature type="transmembrane region" description="Helical" evidence="6">
    <location>
        <begin position="336"/>
        <end position="357"/>
    </location>
</feature>
<comment type="subcellular location">
    <subcellularLocation>
        <location evidence="1">Membrane</location>
        <topology evidence="1">Multi-pass membrane protein</topology>
    </subcellularLocation>
</comment>
<comment type="caution">
    <text evidence="8">The sequence shown here is derived from an EMBL/GenBank/DDBJ whole genome shotgun (WGS) entry which is preliminary data.</text>
</comment>
<keyword evidence="2" id="KW-0813">Transport</keyword>
<keyword evidence="9" id="KW-1185">Reference proteome</keyword>
<feature type="transmembrane region" description="Helical" evidence="6">
    <location>
        <begin position="149"/>
        <end position="172"/>
    </location>
</feature>
<proteinExistence type="predicted"/>
<protein>
    <recommendedName>
        <fullName evidence="7">Major facilitator superfamily (MFS) profile domain-containing protein</fullName>
    </recommendedName>
</protein>
<keyword evidence="5 6" id="KW-0472">Membrane</keyword>
<dbReference type="Gene3D" id="1.20.1250.20">
    <property type="entry name" value="MFS general substrate transporter like domains"/>
    <property type="match status" value="1"/>
</dbReference>
<evidence type="ECO:0000256" key="6">
    <source>
        <dbReference type="SAM" id="Phobius"/>
    </source>
</evidence>
<dbReference type="PANTHER" id="PTHR23504:SF15">
    <property type="entry name" value="MAJOR FACILITATOR SUPERFAMILY (MFS) PROFILE DOMAIN-CONTAINING PROTEIN"/>
    <property type="match status" value="1"/>
</dbReference>
<feature type="transmembrane region" description="Helical" evidence="6">
    <location>
        <begin position="310"/>
        <end position="330"/>
    </location>
</feature>
<name>A0A1R2CDR7_9CILI</name>
<evidence type="ECO:0000313" key="9">
    <source>
        <dbReference type="Proteomes" id="UP000187209"/>
    </source>
</evidence>
<keyword evidence="3 6" id="KW-0812">Transmembrane</keyword>
<dbReference type="Pfam" id="PF07690">
    <property type="entry name" value="MFS_1"/>
    <property type="match status" value="1"/>
</dbReference>